<evidence type="ECO:0000313" key="4">
    <source>
        <dbReference type="Proteomes" id="UP001170379"/>
    </source>
</evidence>
<dbReference type="Proteomes" id="UP001170379">
    <property type="component" value="Unassembled WGS sequence"/>
</dbReference>
<sequence length="202" mass="22203">MGMSRKNTRKLNRLRRDADRLWGEQQAVFAKARELSGRGVESARDYADAEVLPVVRKSVDNVRPAFERGVESGRTALHKAESALQRNVIPAIAEAGGNVSGAVREFVDSNKTVQQVQSRGEKFAKEAAKRVEELQKQVAKEQKKQKKQKSGIGVGGWFAIGAGVAALAAVGYALWQTFRADDDLWIADEELDAPVQTVTRNN</sequence>
<reference evidence="3" key="2">
    <citation type="journal article" date="2022" name="Sci. Rep.">
        <title>In silico prediction of the enzymes involved in the degradation of the herbicide molinate by Gulosibacter molinativorax ON4T.</title>
        <authorList>
            <person name="Lopes A.R."/>
            <person name="Bunin E."/>
            <person name="Viana A.T."/>
            <person name="Froufe H."/>
            <person name="Munoz-Merida A."/>
            <person name="Pinho D."/>
            <person name="Figueiredo J."/>
            <person name="Barroso C."/>
            <person name="Vaz-Moreira I."/>
            <person name="Bellanger X."/>
            <person name="Egas C."/>
            <person name="Nunes O.C."/>
        </authorList>
    </citation>
    <scope>NUCLEOTIDE SEQUENCE</scope>
    <source>
        <strain evidence="3">ON4</strain>
    </source>
</reference>
<evidence type="ECO:0000313" key="3">
    <source>
        <dbReference type="EMBL" id="MDJ1371261.1"/>
    </source>
</evidence>
<organism evidence="3 4">
    <name type="scientific">Gulosibacter molinativorax</name>
    <dbReference type="NCBI Taxonomy" id="256821"/>
    <lineage>
        <taxon>Bacteria</taxon>
        <taxon>Bacillati</taxon>
        <taxon>Actinomycetota</taxon>
        <taxon>Actinomycetes</taxon>
        <taxon>Micrococcales</taxon>
        <taxon>Microbacteriaceae</taxon>
        <taxon>Gulosibacter</taxon>
    </lineage>
</organism>
<dbReference type="EMBL" id="PXVD01000010">
    <property type="protein sequence ID" value="MDJ1371261.1"/>
    <property type="molecule type" value="Genomic_DNA"/>
</dbReference>
<keyword evidence="1" id="KW-0175">Coiled coil</keyword>
<keyword evidence="2" id="KW-0472">Membrane</keyword>
<accession>A0ABT7C7R4</accession>
<comment type="caution">
    <text evidence="3">The sequence shown here is derived from an EMBL/GenBank/DDBJ whole genome shotgun (WGS) entry which is preliminary data.</text>
</comment>
<name>A0ABT7C7R4_9MICO</name>
<evidence type="ECO:0008006" key="5">
    <source>
        <dbReference type="Google" id="ProtNLM"/>
    </source>
</evidence>
<keyword evidence="4" id="KW-1185">Reference proteome</keyword>
<gene>
    <name evidence="3" type="ORF">C7K25_07750</name>
</gene>
<proteinExistence type="predicted"/>
<evidence type="ECO:0000256" key="2">
    <source>
        <dbReference type="SAM" id="Phobius"/>
    </source>
</evidence>
<feature type="coiled-coil region" evidence="1">
    <location>
        <begin position="124"/>
        <end position="151"/>
    </location>
</feature>
<reference evidence="3" key="1">
    <citation type="submission" date="2018-03" db="EMBL/GenBank/DDBJ databases">
        <authorList>
            <person name="Nunes O.C."/>
            <person name="Lopes A.R."/>
            <person name="Froufe H."/>
            <person name="Munoz-Merida A."/>
            <person name="Barroso C."/>
            <person name="Egas C."/>
        </authorList>
    </citation>
    <scope>NUCLEOTIDE SEQUENCE</scope>
    <source>
        <strain evidence="3">ON4</strain>
    </source>
</reference>
<feature type="transmembrane region" description="Helical" evidence="2">
    <location>
        <begin position="152"/>
        <end position="175"/>
    </location>
</feature>
<protein>
    <recommendedName>
        <fullName evidence="5">DNA helicase</fullName>
    </recommendedName>
</protein>
<keyword evidence="2" id="KW-0812">Transmembrane</keyword>
<evidence type="ECO:0000256" key="1">
    <source>
        <dbReference type="SAM" id="Coils"/>
    </source>
</evidence>
<keyword evidence="2" id="KW-1133">Transmembrane helix</keyword>